<organism evidence="5 6">
    <name type="scientific">Paramagnetospirillum magnetotacticum MS-1</name>
    <dbReference type="NCBI Taxonomy" id="272627"/>
    <lineage>
        <taxon>Bacteria</taxon>
        <taxon>Pseudomonadati</taxon>
        <taxon>Pseudomonadota</taxon>
        <taxon>Alphaproteobacteria</taxon>
        <taxon>Rhodospirillales</taxon>
        <taxon>Magnetospirillaceae</taxon>
        <taxon>Paramagnetospirillum</taxon>
    </lineage>
</organism>
<keyword evidence="3 4" id="KW-0862">Zinc</keyword>
<dbReference type="PANTHER" id="PTHR34535">
    <property type="entry name" value="HYDROGENASE MATURATION FACTOR HYPA"/>
    <property type="match status" value="1"/>
</dbReference>
<dbReference type="GO" id="GO:0016151">
    <property type="term" value="F:nickel cation binding"/>
    <property type="evidence" value="ECO:0007669"/>
    <property type="project" value="UniProtKB-UniRule"/>
</dbReference>
<dbReference type="GO" id="GO:0008270">
    <property type="term" value="F:zinc ion binding"/>
    <property type="evidence" value="ECO:0007669"/>
    <property type="project" value="UniProtKB-UniRule"/>
</dbReference>
<name>A0A0C2YYX3_PARME</name>
<dbReference type="PIRSF" id="PIRSF004761">
    <property type="entry name" value="Hydrgn_mat_HypA"/>
    <property type="match status" value="1"/>
</dbReference>
<sequence>MHEMSLTEGVVRILEDQAASHGFTRVKTVWLEIGELSTVVPESMEFCFDAVARGNPLTEGAKLEIIRIPGTAWCMDCSKSVHVTSRVDLCPDCGGAKLAVTTGEEMRIKEMEVE</sequence>
<dbReference type="InterPro" id="IPR000688">
    <property type="entry name" value="HypA/HybF"/>
</dbReference>
<feature type="binding site" evidence="4">
    <location>
        <position position="2"/>
    </location>
    <ligand>
        <name>Ni(2+)</name>
        <dbReference type="ChEBI" id="CHEBI:49786"/>
    </ligand>
</feature>
<dbReference type="STRING" id="272627.CCC_03082"/>
<dbReference type="RefSeq" id="WP_009870069.1">
    <property type="nucleotide sequence ID" value="NZ_JXSL01000020.1"/>
</dbReference>
<keyword evidence="1 4" id="KW-0533">Nickel</keyword>
<dbReference type="GO" id="GO:0051604">
    <property type="term" value="P:protein maturation"/>
    <property type="evidence" value="ECO:0007669"/>
    <property type="project" value="InterPro"/>
</dbReference>
<feature type="binding site" evidence="4">
    <location>
        <position position="74"/>
    </location>
    <ligand>
        <name>Zn(2+)</name>
        <dbReference type="ChEBI" id="CHEBI:29105"/>
    </ligand>
</feature>
<accession>A0A0C2YYX3</accession>
<dbReference type="PANTHER" id="PTHR34535:SF3">
    <property type="entry name" value="HYDROGENASE MATURATION FACTOR HYPA"/>
    <property type="match status" value="1"/>
</dbReference>
<evidence type="ECO:0000256" key="1">
    <source>
        <dbReference type="ARBA" id="ARBA00022596"/>
    </source>
</evidence>
<evidence type="ECO:0000313" key="5">
    <source>
        <dbReference type="EMBL" id="KIM00294.1"/>
    </source>
</evidence>
<evidence type="ECO:0000256" key="4">
    <source>
        <dbReference type="HAMAP-Rule" id="MF_00213"/>
    </source>
</evidence>
<evidence type="ECO:0000256" key="3">
    <source>
        <dbReference type="ARBA" id="ARBA00022833"/>
    </source>
</evidence>
<comment type="similarity">
    <text evidence="4">Belongs to the HypA/HybF family.</text>
</comment>
<dbReference type="HAMAP" id="MF_00213">
    <property type="entry name" value="HypA_HybF"/>
    <property type="match status" value="1"/>
</dbReference>
<dbReference type="Proteomes" id="UP000031971">
    <property type="component" value="Unassembled WGS sequence"/>
</dbReference>
<dbReference type="FunFam" id="3.30.2320.80:FF:000001">
    <property type="entry name" value="Hydrogenase maturation factor HypA"/>
    <property type="match status" value="1"/>
</dbReference>
<feature type="binding site" evidence="4">
    <location>
        <position position="93"/>
    </location>
    <ligand>
        <name>Zn(2+)</name>
        <dbReference type="ChEBI" id="CHEBI:29105"/>
    </ligand>
</feature>
<evidence type="ECO:0000256" key="2">
    <source>
        <dbReference type="ARBA" id="ARBA00022723"/>
    </source>
</evidence>
<comment type="caution">
    <text evidence="5">The sequence shown here is derived from an EMBL/GenBank/DDBJ whole genome shotgun (WGS) entry which is preliminary data.</text>
</comment>
<dbReference type="EMBL" id="JXSL01000020">
    <property type="protein sequence ID" value="KIM00294.1"/>
    <property type="molecule type" value="Genomic_DNA"/>
</dbReference>
<dbReference type="NCBIfam" id="TIGR00100">
    <property type="entry name" value="hypA"/>
    <property type="match status" value="1"/>
</dbReference>
<feature type="binding site" evidence="4">
    <location>
        <position position="90"/>
    </location>
    <ligand>
        <name>Zn(2+)</name>
        <dbReference type="ChEBI" id="CHEBI:29105"/>
    </ligand>
</feature>
<dbReference type="AlphaFoldDB" id="A0A0C2YYX3"/>
<dbReference type="OrthoDB" id="288014at2"/>
<evidence type="ECO:0000313" key="6">
    <source>
        <dbReference type="Proteomes" id="UP000031971"/>
    </source>
</evidence>
<comment type="function">
    <text evidence="4">Involved in the maturation of [NiFe] hydrogenases. Required for nickel insertion into the metal center of the hydrogenase.</text>
</comment>
<gene>
    <name evidence="4" type="primary">hypA</name>
    <name evidence="5" type="ORF">CCC_03082</name>
</gene>
<dbReference type="GO" id="GO:0016530">
    <property type="term" value="F:metallochaperone activity"/>
    <property type="evidence" value="ECO:0007669"/>
    <property type="project" value="UniProtKB-ARBA"/>
</dbReference>
<dbReference type="Gene3D" id="3.30.2320.80">
    <property type="match status" value="1"/>
</dbReference>
<keyword evidence="2 4" id="KW-0479">Metal-binding</keyword>
<protein>
    <recommendedName>
        <fullName evidence="4">Hydrogenase maturation factor HypA</fullName>
    </recommendedName>
</protein>
<feature type="binding site" evidence="4">
    <location>
        <position position="77"/>
    </location>
    <ligand>
        <name>Zn(2+)</name>
        <dbReference type="ChEBI" id="CHEBI:29105"/>
    </ligand>
</feature>
<keyword evidence="6" id="KW-1185">Reference proteome</keyword>
<dbReference type="Pfam" id="PF01155">
    <property type="entry name" value="HypA"/>
    <property type="match status" value="1"/>
</dbReference>
<reference evidence="5 6" key="1">
    <citation type="submission" date="2015-01" db="EMBL/GenBank/DDBJ databases">
        <title>Genome Sequence of Magnetospirillum magnetotacticum Strain MS-1.</title>
        <authorList>
            <person name="Marinov G.K."/>
            <person name="Smalley M.D."/>
            <person name="DeSalvo G."/>
        </authorList>
    </citation>
    <scope>NUCLEOTIDE SEQUENCE [LARGE SCALE GENOMIC DNA]</scope>
    <source>
        <strain evidence="5 6">MS-1</strain>
    </source>
</reference>
<proteinExistence type="inferred from homology"/>